<dbReference type="GO" id="GO:0005886">
    <property type="term" value="C:plasma membrane"/>
    <property type="evidence" value="ECO:0007669"/>
    <property type="project" value="UniProtKB-SubCell"/>
</dbReference>
<keyword evidence="5 6" id="KW-0472">Membrane</keyword>
<keyword evidence="4 6" id="KW-1133">Transmembrane helix</keyword>
<feature type="transmembrane region" description="Helical" evidence="6">
    <location>
        <begin position="116"/>
        <end position="142"/>
    </location>
</feature>
<accession>A0A917EK63</accession>
<protein>
    <recommendedName>
        <fullName evidence="7">Putative aromatic acid exporter C-terminal domain-containing protein</fullName>
    </recommendedName>
</protein>
<evidence type="ECO:0000313" key="9">
    <source>
        <dbReference type="Proteomes" id="UP000605259"/>
    </source>
</evidence>
<dbReference type="InterPro" id="IPR010343">
    <property type="entry name" value="ArAE_1"/>
</dbReference>
<reference evidence="8" key="2">
    <citation type="submission" date="2020-09" db="EMBL/GenBank/DDBJ databases">
        <authorList>
            <person name="Sun Q."/>
            <person name="Zhou Y."/>
        </authorList>
    </citation>
    <scope>NUCLEOTIDE SEQUENCE</scope>
    <source>
        <strain evidence="8">CGMCC 1.12698</strain>
    </source>
</reference>
<gene>
    <name evidence="8" type="ORF">GCM10007140_00550</name>
</gene>
<dbReference type="Gene3D" id="1.20.120.940">
    <property type="entry name" value="Putative aromatic acid exporter, C-terminal domain"/>
    <property type="match status" value="1"/>
</dbReference>
<comment type="caution">
    <text evidence="8">The sequence shown here is derived from an EMBL/GenBank/DDBJ whole genome shotgun (WGS) entry which is preliminary data.</text>
</comment>
<dbReference type="AlphaFoldDB" id="A0A917EK63"/>
<feature type="transmembrane region" description="Helical" evidence="6">
    <location>
        <begin position="12"/>
        <end position="41"/>
    </location>
</feature>
<proteinExistence type="predicted"/>
<name>A0A917EK63_9BACI</name>
<keyword evidence="3 6" id="KW-0812">Transmembrane</keyword>
<evidence type="ECO:0000313" key="8">
    <source>
        <dbReference type="EMBL" id="GGE54108.1"/>
    </source>
</evidence>
<comment type="subcellular location">
    <subcellularLocation>
        <location evidence="1">Cell membrane</location>
        <topology evidence="1">Multi-pass membrane protein</topology>
    </subcellularLocation>
</comment>
<evidence type="ECO:0000259" key="7">
    <source>
        <dbReference type="Pfam" id="PF11728"/>
    </source>
</evidence>
<evidence type="ECO:0000256" key="2">
    <source>
        <dbReference type="ARBA" id="ARBA00022475"/>
    </source>
</evidence>
<dbReference type="Proteomes" id="UP000605259">
    <property type="component" value="Unassembled WGS sequence"/>
</dbReference>
<evidence type="ECO:0000256" key="6">
    <source>
        <dbReference type="SAM" id="Phobius"/>
    </source>
</evidence>
<dbReference type="InterPro" id="IPR021062">
    <property type="entry name" value="ArAE_1_C"/>
</dbReference>
<evidence type="ECO:0000256" key="4">
    <source>
        <dbReference type="ARBA" id="ARBA00022989"/>
    </source>
</evidence>
<dbReference type="Pfam" id="PF06081">
    <property type="entry name" value="ArAE_1"/>
    <property type="match status" value="1"/>
</dbReference>
<organism evidence="8 9">
    <name type="scientific">Priestia taiwanensis</name>
    <dbReference type="NCBI Taxonomy" id="1347902"/>
    <lineage>
        <taxon>Bacteria</taxon>
        <taxon>Bacillati</taxon>
        <taxon>Bacillota</taxon>
        <taxon>Bacilli</taxon>
        <taxon>Bacillales</taxon>
        <taxon>Bacillaceae</taxon>
        <taxon>Priestia</taxon>
    </lineage>
</organism>
<dbReference type="InterPro" id="IPR052984">
    <property type="entry name" value="UPF0421"/>
</dbReference>
<keyword evidence="9" id="KW-1185">Reference proteome</keyword>
<dbReference type="Pfam" id="PF11728">
    <property type="entry name" value="ArAE_1_C"/>
    <property type="match status" value="1"/>
</dbReference>
<dbReference type="RefSeq" id="WP_188386468.1">
    <property type="nucleotide sequence ID" value="NZ_BMFK01000001.1"/>
</dbReference>
<feature type="domain" description="Putative aromatic acid exporter C-terminal" evidence="7">
    <location>
        <begin position="146"/>
        <end position="310"/>
    </location>
</feature>
<dbReference type="PANTHER" id="PTHR40064">
    <property type="entry name" value="MEMBRANE PROTEIN-RELATED"/>
    <property type="match status" value="1"/>
</dbReference>
<reference evidence="8" key="1">
    <citation type="journal article" date="2014" name="Int. J. Syst. Evol. Microbiol.">
        <title>Complete genome sequence of Corynebacterium casei LMG S-19264T (=DSM 44701T), isolated from a smear-ripened cheese.</title>
        <authorList>
            <consortium name="US DOE Joint Genome Institute (JGI-PGF)"/>
            <person name="Walter F."/>
            <person name="Albersmeier A."/>
            <person name="Kalinowski J."/>
            <person name="Ruckert C."/>
        </authorList>
    </citation>
    <scope>NUCLEOTIDE SEQUENCE</scope>
    <source>
        <strain evidence="8">CGMCC 1.12698</strain>
    </source>
</reference>
<dbReference type="PANTHER" id="PTHR40064:SF1">
    <property type="entry name" value="MEMBRANE PROTEIN"/>
    <property type="match status" value="1"/>
</dbReference>
<keyword evidence="2" id="KW-1003">Cell membrane</keyword>
<dbReference type="EMBL" id="BMFK01000001">
    <property type="protein sequence ID" value="GGE54108.1"/>
    <property type="molecule type" value="Genomic_DNA"/>
</dbReference>
<sequence length="322" mass="37404">MYKIGYRTIKTAIGATIAVIIAQALGLQFATSAAILTILCIQNTKKKSVQSSIDRFSACMISMVFAYLLFEGVSYHPIMIGVLLLLFIPLTVQLRIEEGIVTSSVIVMHLYSEHHITWSVIVNELLMISVGIGVALVVNLYMPSVENELKEYQDKVEARFRKVFLEFACHLKRGESYLDEEEMEKIELLLHKGKQIAIREMENRSTNEEECLYRYFAMREKQFYIMKRMIPIVSSISAHYDQTYMIADYIDSLARALRPEGTGKIPLFRLEEMKQQFRDMPLPETREEFETRAYLFQFLYEVEQYLLIKKKFRGENIPVSHS</sequence>
<dbReference type="InterPro" id="IPR038323">
    <property type="entry name" value="ArAE_1_C_sf"/>
</dbReference>
<evidence type="ECO:0000256" key="5">
    <source>
        <dbReference type="ARBA" id="ARBA00023136"/>
    </source>
</evidence>
<evidence type="ECO:0000256" key="1">
    <source>
        <dbReference type="ARBA" id="ARBA00004651"/>
    </source>
</evidence>
<evidence type="ECO:0000256" key="3">
    <source>
        <dbReference type="ARBA" id="ARBA00022692"/>
    </source>
</evidence>